<feature type="transmembrane region" description="Helical" evidence="1">
    <location>
        <begin position="188"/>
        <end position="213"/>
    </location>
</feature>
<dbReference type="OrthoDB" id="5342924at2759"/>
<feature type="transmembrane region" description="Helical" evidence="1">
    <location>
        <begin position="75"/>
        <end position="97"/>
    </location>
</feature>
<keyword evidence="3" id="KW-1185">Reference proteome</keyword>
<gene>
    <name evidence="2" type="ORF">B0T10DRAFT_605187</name>
</gene>
<evidence type="ECO:0000256" key="1">
    <source>
        <dbReference type="SAM" id="Phobius"/>
    </source>
</evidence>
<keyword evidence="1" id="KW-0812">Transmembrane</keyword>
<comment type="caution">
    <text evidence="2">The sequence shown here is derived from an EMBL/GenBank/DDBJ whole genome shotgun (WGS) entry which is preliminary data.</text>
</comment>
<evidence type="ECO:0000313" key="2">
    <source>
        <dbReference type="EMBL" id="KAH6892453.1"/>
    </source>
</evidence>
<dbReference type="AlphaFoldDB" id="A0A9P9AR74"/>
<evidence type="ECO:0000313" key="3">
    <source>
        <dbReference type="Proteomes" id="UP000777438"/>
    </source>
</evidence>
<dbReference type="Proteomes" id="UP000777438">
    <property type="component" value="Unassembled WGS sequence"/>
</dbReference>
<protein>
    <submittedName>
        <fullName evidence="2">Uncharacterized protein</fullName>
    </submittedName>
</protein>
<feature type="transmembrane region" description="Helical" evidence="1">
    <location>
        <begin position="150"/>
        <end position="168"/>
    </location>
</feature>
<organism evidence="2 3">
    <name type="scientific">Thelonectria olida</name>
    <dbReference type="NCBI Taxonomy" id="1576542"/>
    <lineage>
        <taxon>Eukaryota</taxon>
        <taxon>Fungi</taxon>
        <taxon>Dikarya</taxon>
        <taxon>Ascomycota</taxon>
        <taxon>Pezizomycotina</taxon>
        <taxon>Sordariomycetes</taxon>
        <taxon>Hypocreomycetidae</taxon>
        <taxon>Hypocreales</taxon>
        <taxon>Nectriaceae</taxon>
        <taxon>Thelonectria</taxon>
    </lineage>
</organism>
<reference evidence="2 3" key="1">
    <citation type="journal article" date="2021" name="Nat. Commun.">
        <title>Genetic determinants of endophytism in the Arabidopsis root mycobiome.</title>
        <authorList>
            <person name="Mesny F."/>
            <person name="Miyauchi S."/>
            <person name="Thiergart T."/>
            <person name="Pickel B."/>
            <person name="Atanasova L."/>
            <person name="Karlsson M."/>
            <person name="Huettel B."/>
            <person name="Barry K.W."/>
            <person name="Haridas S."/>
            <person name="Chen C."/>
            <person name="Bauer D."/>
            <person name="Andreopoulos W."/>
            <person name="Pangilinan J."/>
            <person name="LaButti K."/>
            <person name="Riley R."/>
            <person name="Lipzen A."/>
            <person name="Clum A."/>
            <person name="Drula E."/>
            <person name="Henrissat B."/>
            <person name="Kohler A."/>
            <person name="Grigoriev I.V."/>
            <person name="Martin F.M."/>
            <person name="Hacquard S."/>
        </authorList>
    </citation>
    <scope>NUCLEOTIDE SEQUENCE [LARGE SCALE GENOMIC DNA]</scope>
    <source>
        <strain evidence="2 3">MPI-CAGE-CH-0241</strain>
    </source>
</reference>
<sequence>MMHHPKKILFTLSFPLWELFDLSYTVTHDLRPLDRFSTLLRSVGLGILTHFSRDREEPPKVLISTSWKQALARSAIHVLPASVSITLMAVNIQGYFIGSELQGHQNQDALKLGLLQVAAKTQELLIVSSLAAVIFHVLRAELMFGQGLPLGLVVSGWSFTQISYFWSAEFWGGVISNETTPKGRGRRVFVTSLVLISGILAIMAGPAAAVLMVPRTMEWAIGGGIFWMNGSEEQIWPTYLDDQYYREFECGDEWRQTMDPRCPSAGFIPLSQHYTIWWSLSDAPFEFEIQDSNLRKAMHVVPSARNHLDTWAYTTHATSATMQDAMRSMHAKSLSYLQNHRHGSPKLGAPDPQNLLYAETKKFEVKTKAPAVRTTCLGQDNVDLYSGNLTLLFPILREFQAAGLIPDLYGNSSGLYEVEEIDVFDHVKDHLFRRGLLKTNTSLDESMFNGTRTTLAVPLDIWNHTASSIGIVLMFNATDMLNTSTYIAACSVDARWANAKSIIETNERIQLEHDFERTRVRNLVRTELEVPGFGTVDLDPFIPPRDGSMRVIRIQPSWFDVFAPVIPEVPYVLRANRLDGQNQTTLEKAMEATRLLGAFRLVDAQHLIATCVADGLSRCGMIPNDLPSRFLGAWRNRYWGVDDEHLARTMFRDGEPKESFEKPPVLAGCNTTRLVMRAYFKGYAISAKGGFDRFCIAVLLAHALIALVHTMWSVCKSSETSGAWESIVELIALTLKSPSPSDPILSNTGAEVRSFKTIGSVAWVETSPAGGRAREQVRFRVKGNTQDRDMALKPAPGEFYG</sequence>
<proteinExistence type="predicted"/>
<name>A0A9P9AR74_9HYPO</name>
<keyword evidence="1" id="KW-0472">Membrane</keyword>
<dbReference type="EMBL" id="JAGPYM010000007">
    <property type="protein sequence ID" value="KAH6892453.1"/>
    <property type="molecule type" value="Genomic_DNA"/>
</dbReference>
<accession>A0A9P9AR74</accession>
<keyword evidence="1" id="KW-1133">Transmembrane helix</keyword>